<dbReference type="InterPro" id="IPR002455">
    <property type="entry name" value="GPCR3_GABA-B"/>
</dbReference>
<feature type="transmembrane region" description="Helical" evidence="9">
    <location>
        <begin position="85"/>
        <end position="104"/>
    </location>
</feature>
<keyword evidence="10" id="KW-0732">Signal</keyword>
<comment type="subcellular location">
    <subcellularLocation>
        <location evidence="1">Membrane</location>
        <topology evidence="1">Multi-pass membrane protein</topology>
    </subcellularLocation>
</comment>
<dbReference type="GO" id="GO:0004965">
    <property type="term" value="F:G protein-coupled GABA receptor activity"/>
    <property type="evidence" value="ECO:0007669"/>
    <property type="project" value="InterPro"/>
</dbReference>
<feature type="domain" description="G-protein coupled receptors family 3 profile" evidence="11">
    <location>
        <begin position="129"/>
        <end position="327"/>
    </location>
</feature>
<dbReference type="InterPro" id="IPR017978">
    <property type="entry name" value="GPCR_3_C"/>
</dbReference>
<dbReference type="Pfam" id="PF00003">
    <property type="entry name" value="7tm_3"/>
    <property type="match status" value="1"/>
</dbReference>
<dbReference type="OrthoDB" id="48782at2759"/>
<gene>
    <name evidence="12" type="ORF">PSNMU_V1.4_AUG-EV-PASAV3_0026710</name>
</gene>
<accession>A0A448Z1J7</accession>
<feature type="transmembrane region" description="Helical" evidence="9">
    <location>
        <begin position="230"/>
        <end position="250"/>
    </location>
</feature>
<evidence type="ECO:0000256" key="5">
    <source>
        <dbReference type="ARBA" id="ARBA00023136"/>
    </source>
</evidence>
<evidence type="ECO:0000256" key="2">
    <source>
        <dbReference type="ARBA" id="ARBA00022692"/>
    </source>
</evidence>
<sequence length="399" mass="45015">MELYSFSLSNYALWPFLAFFFSLLIAVSAQDVSRRYLEEGEEEGEQVRVTISSGLTITSMVLGLISSLLCILALIFVISFRKRTIVALGQPPFLCLICIGSLMVGSKNLFESPKAVVRMGTLINMNLDTLCIIRLWLLDVGLIIVYMSFFCKLWRTEKVCQFRKNQIIHVSHVIGPFVFILLLQIGLLTAMTILAPPFWTWKVPMKPHDSSNTDVVEKCYQYQFSNRMNMAFNIATLAVVIICQAITIWMSYKTRKIREDISDSRRIFQTVVFQILICFPYTLVVNGAFTNADVTFVFLYEAMYPFLMSVSSVGFLIFPKIHCILYQRKFGQLPSYARTIGGGVHVSITSSSLPTNSTPITRNATSNKIAESRNNDQTPQVPVRDASATNKSILKEGMA</sequence>
<dbReference type="PANTHER" id="PTHR10519">
    <property type="entry name" value="GABA-B RECEPTOR"/>
    <property type="match status" value="1"/>
</dbReference>
<evidence type="ECO:0000256" key="1">
    <source>
        <dbReference type="ARBA" id="ARBA00004141"/>
    </source>
</evidence>
<keyword evidence="13" id="KW-1185">Reference proteome</keyword>
<protein>
    <recommendedName>
        <fullName evidence="11">G-protein coupled receptors family 3 profile domain-containing protein</fullName>
    </recommendedName>
</protein>
<dbReference type="PRINTS" id="PR01176">
    <property type="entry name" value="GABABRECEPTR"/>
</dbReference>
<keyword evidence="8" id="KW-0807">Transducer</keyword>
<keyword evidence="7" id="KW-0325">Glycoprotein</keyword>
<name>A0A448Z1J7_9STRA</name>
<evidence type="ECO:0000256" key="3">
    <source>
        <dbReference type="ARBA" id="ARBA00022989"/>
    </source>
</evidence>
<dbReference type="AlphaFoldDB" id="A0A448Z1J7"/>
<dbReference type="PANTHER" id="PTHR10519:SF20">
    <property type="entry name" value="G-PROTEIN COUPLED RECEPTOR 156-RELATED"/>
    <property type="match status" value="1"/>
</dbReference>
<keyword evidence="6" id="KW-0675">Receptor</keyword>
<reference evidence="12 13" key="1">
    <citation type="submission" date="2019-01" db="EMBL/GenBank/DDBJ databases">
        <authorList>
            <person name="Ferrante I. M."/>
        </authorList>
    </citation>
    <scope>NUCLEOTIDE SEQUENCE [LARGE SCALE GENOMIC DNA]</scope>
    <source>
        <strain evidence="12 13">B856</strain>
    </source>
</reference>
<dbReference type="Proteomes" id="UP000291116">
    <property type="component" value="Unassembled WGS sequence"/>
</dbReference>
<dbReference type="PROSITE" id="PS50259">
    <property type="entry name" value="G_PROTEIN_RECEP_F3_4"/>
    <property type="match status" value="1"/>
</dbReference>
<feature type="transmembrane region" description="Helical" evidence="9">
    <location>
        <begin position="271"/>
        <end position="290"/>
    </location>
</feature>
<feature type="transmembrane region" description="Helical" evidence="9">
    <location>
        <begin position="132"/>
        <end position="154"/>
    </location>
</feature>
<evidence type="ECO:0000256" key="4">
    <source>
        <dbReference type="ARBA" id="ARBA00023040"/>
    </source>
</evidence>
<feature type="signal peptide" evidence="10">
    <location>
        <begin position="1"/>
        <end position="29"/>
    </location>
</feature>
<evidence type="ECO:0000256" key="6">
    <source>
        <dbReference type="ARBA" id="ARBA00023170"/>
    </source>
</evidence>
<feature type="transmembrane region" description="Helical" evidence="9">
    <location>
        <begin position="53"/>
        <end position="78"/>
    </location>
</feature>
<evidence type="ECO:0000313" key="12">
    <source>
        <dbReference type="EMBL" id="VEU35922.1"/>
    </source>
</evidence>
<keyword evidence="5 9" id="KW-0472">Membrane</keyword>
<evidence type="ECO:0000313" key="13">
    <source>
        <dbReference type="Proteomes" id="UP000291116"/>
    </source>
</evidence>
<feature type="transmembrane region" description="Helical" evidence="9">
    <location>
        <begin position="302"/>
        <end position="319"/>
    </location>
</feature>
<feature type="transmembrane region" description="Helical" evidence="9">
    <location>
        <begin position="174"/>
        <end position="199"/>
    </location>
</feature>
<evidence type="ECO:0000256" key="8">
    <source>
        <dbReference type="ARBA" id="ARBA00023224"/>
    </source>
</evidence>
<feature type="chain" id="PRO_5019234395" description="G-protein coupled receptors family 3 profile domain-containing protein" evidence="10">
    <location>
        <begin position="30"/>
        <end position="399"/>
    </location>
</feature>
<organism evidence="12 13">
    <name type="scientific">Pseudo-nitzschia multistriata</name>
    <dbReference type="NCBI Taxonomy" id="183589"/>
    <lineage>
        <taxon>Eukaryota</taxon>
        <taxon>Sar</taxon>
        <taxon>Stramenopiles</taxon>
        <taxon>Ochrophyta</taxon>
        <taxon>Bacillariophyta</taxon>
        <taxon>Bacillariophyceae</taxon>
        <taxon>Bacillariophycidae</taxon>
        <taxon>Bacillariales</taxon>
        <taxon>Bacillariaceae</taxon>
        <taxon>Pseudo-nitzschia</taxon>
    </lineage>
</organism>
<keyword evidence="3 9" id="KW-1133">Transmembrane helix</keyword>
<evidence type="ECO:0000256" key="9">
    <source>
        <dbReference type="SAM" id="Phobius"/>
    </source>
</evidence>
<keyword evidence="4" id="KW-0297">G-protein coupled receptor</keyword>
<dbReference type="EMBL" id="CAACVS010000072">
    <property type="protein sequence ID" value="VEU35922.1"/>
    <property type="molecule type" value="Genomic_DNA"/>
</dbReference>
<evidence type="ECO:0000259" key="11">
    <source>
        <dbReference type="PROSITE" id="PS50259"/>
    </source>
</evidence>
<dbReference type="GO" id="GO:0038039">
    <property type="term" value="C:G protein-coupled receptor heterodimeric complex"/>
    <property type="evidence" value="ECO:0007669"/>
    <property type="project" value="TreeGrafter"/>
</dbReference>
<proteinExistence type="predicted"/>
<keyword evidence="2 9" id="KW-0812">Transmembrane</keyword>
<evidence type="ECO:0000256" key="7">
    <source>
        <dbReference type="ARBA" id="ARBA00023180"/>
    </source>
</evidence>
<evidence type="ECO:0000256" key="10">
    <source>
        <dbReference type="SAM" id="SignalP"/>
    </source>
</evidence>